<dbReference type="GO" id="GO:0046872">
    <property type="term" value="F:metal ion binding"/>
    <property type="evidence" value="ECO:0007669"/>
    <property type="project" value="UniProtKB-KW"/>
</dbReference>
<evidence type="ECO:0000256" key="1">
    <source>
        <dbReference type="ARBA" id="ARBA00001966"/>
    </source>
</evidence>
<dbReference type="InterPro" id="IPR006638">
    <property type="entry name" value="Elp3/MiaA/NifB-like_rSAM"/>
</dbReference>
<dbReference type="SFLD" id="SFLDS00029">
    <property type="entry name" value="Radical_SAM"/>
    <property type="match status" value="1"/>
</dbReference>
<protein>
    <recommendedName>
        <fullName evidence="10">tRNA-2-methylthio-N(6)-dimethylallyladenosine synthase</fullName>
        <ecNumber evidence="9">2.8.4.3</ecNumber>
    </recommendedName>
    <alternativeName>
        <fullName evidence="12">(Dimethylallyl)adenosine tRNA methylthiotransferase MiaB</fullName>
    </alternativeName>
    <alternativeName>
        <fullName evidence="11">tRNA-i(6)A37 methylthiotransferase</fullName>
    </alternativeName>
</protein>
<dbReference type="InterPro" id="IPR005839">
    <property type="entry name" value="Methylthiotransferase"/>
</dbReference>
<evidence type="ECO:0000313" key="15">
    <source>
        <dbReference type="EMBL" id="OGY47158.1"/>
    </source>
</evidence>
<dbReference type="AlphaFoldDB" id="A0A1G1Y4C5"/>
<proteinExistence type="predicted"/>
<keyword evidence="5" id="KW-0949">S-adenosyl-L-methionine</keyword>
<dbReference type="Proteomes" id="UP000178747">
    <property type="component" value="Unassembled WGS sequence"/>
</dbReference>
<dbReference type="SMART" id="SM00729">
    <property type="entry name" value="Elp3"/>
    <property type="match status" value="1"/>
</dbReference>
<dbReference type="FunFam" id="3.80.30.20:FF:000001">
    <property type="entry name" value="tRNA-2-methylthio-N(6)-dimethylallyladenosine synthase 2"/>
    <property type="match status" value="1"/>
</dbReference>
<name>A0A1G1Y4C5_9BACT</name>
<dbReference type="EC" id="2.8.4.3" evidence="9"/>
<keyword evidence="8" id="KW-0411">Iron-sulfur</keyword>
<sequence length="438" mass="49942">MVIMKYKIIIFGCQFNYSDAERLDTVMKKLGYQKAGDKSQADLIFVLACSVRQSAIDRIYGLKKKWDEVHQKRPLITVLSGCVMEKDKKKMAEFFDIILPITDLKKLPKLLAEKALELPVDYLELHPSYQSEFQAYVPIMTGCNNFCAYCVVPYVRGREVSRPAGEIIKECRDLIKKGYKEITLLGQNVNSYKSETKSKVKSQKSKFTIQKLKVINFPELLKMIDEIPGDYWLRFVTSHPKDMSDELIRAMAKSKHLTPYLHLPVQAGDNGILKKMNRRYTVEHYKKLVAKIRKALPGISVSTDVIVGFPGETKKEFKNTLKLFKEVKFGMAYTAQYSERSGTAAARLKDDVPREEKKRREQELTKVLKKTALEYNKKFLGKTVTVLTEECKNDYCLGKTATFKTAKFTGGSRDLVGKFVKVKLNKAEAFGIGGTLVI</sequence>
<dbReference type="Pfam" id="PF04055">
    <property type="entry name" value="Radical_SAM"/>
    <property type="match status" value="1"/>
</dbReference>
<evidence type="ECO:0000256" key="5">
    <source>
        <dbReference type="ARBA" id="ARBA00022691"/>
    </source>
</evidence>
<dbReference type="PROSITE" id="PS51918">
    <property type="entry name" value="RADICAL_SAM"/>
    <property type="match status" value="1"/>
</dbReference>
<comment type="caution">
    <text evidence="15">The sequence shown here is derived from an EMBL/GenBank/DDBJ whole genome shotgun (WGS) entry which is preliminary data.</text>
</comment>
<dbReference type="FunFam" id="3.40.50.12160:FF:000003">
    <property type="entry name" value="CDK5 regulatory subunit-associated protein 1"/>
    <property type="match status" value="1"/>
</dbReference>
<dbReference type="PANTHER" id="PTHR43020">
    <property type="entry name" value="CDK5 REGULATORY SUBUNIT-ASSOCIATED PROTEIN 1"/>
    <property type="match status" value="1"/>
</dbReference>
<dbReference type="InterPro" id="IPR058240">
    <property type="entry name" value="rSAM_sf"/>
</dbReference>
<evidence type="ECO:0000256" key="6">
    <source>
        <dbReference type="ARBA" id="ARBA00022723"/>
    </source>
</evidence>
<dbReference type="Pfam" id="PF00919">
    <property type="entry name" value="UPF0004"/>
    <property type="match status" value="1"/>
</dbReference>
<comment type="function">
    <text evidence="2">Catalyzes the methylthiolation of N6-(dimethylallyl)adenosine (i(6)A), leading to the formation of 2-methylthio-N6-(dimethylallyl)adenosine (ms(2)i(6)A) at position 37 in tRNAs that read codons beginning with uridine.</text>
</comment>
<comment type="cofactor">
    <cofactor evidence="1">
        <name>[4Fe-4S] cluster</name>
        <dbReference type="ChEBI" id="CHEBI:49883"/>
    </cofactor>
</comment>
<reference evidence="15 16" key="1">
    <citation type="journal article" date="2016" name="Nat. Commun.">
        <title>Thousands of microbial genomes shed light on interconnected biogeochemical processes in an aquifer system.</title>
        <authorList>
            <person name="Anantharaman K."/>
            <person name="Brown C.T."/>
            <person name="Hug L.A."/>
            <person name="Sharon I."/>
            <person name="Castelle C.J."/>
            <person name="Probst A.J."/>
            <person name="Thomas B.C."/>
            <person name="Singh A."/>
            <person name="Wilkins M.J."/>
            <person name="Karaoz U."/>
            <person name="Brodie E.L."/>
            <person name="Williams K.H."/>
            <person name="Hubbard S.S."/>
            <person name="Banfield J.F."/>
        </authorList>
    </citation>
    <scope>NUCLEOTIDE SEQUENCE [LARGE SCALE GENOMIC DNA]</scope>
</reference>
<dbReference type="InterPro" id="IPR023404">
    <property type="entry name" value="rSAM_horseshoe"/>
</dbReference>
<keyword evidence="7" id="KW-0408">Iron</keyword>
<evidence type="ECO:0000256" key="4">
    <source>
        <dbReference type="ARBA" id="ARBA00022679"/>
    </source>
</evidence>
<dbReference type="SUPFAM" id="SSF102114">
    <property type="entry name" value="Radical SAM enzymes"/>
    <property type="match status" value="1"/>
</dbReference>
<evidence type="ECO:0000256" key="8">
    <source>
        <dbReference type="ARBA" id="ARBA00023014"/>
    </source>
</evidence>
<feature type="domain" description="Radical SAM core" evidence="14">
    <location>
        <begin position="129"/>
        <end position="374"/>
    </location>
</feature>
<accession>A0A1G1Y4C5</accession>
<dbReference type="Gene3D" id="3.40.50.12160">
    <property type="entry name" value="Methylthiotransferase, N-terminal domain"/>
    <property type="match status" value="1"/>
</dbReference>
<keyword evidence="4 15" id="KW-0808">Transferase</keyword>
<dbReference type="InterPro" id="IPR020612">
    <property type="entry name" value="Methylthiotransferase_CS"/>
</dbReference>
<dbReference type="InterPro" id="IPR038135">
    <property type="entry name" value="Methylthiotransferase_N_sf"/>
</dbReference>
<evidence type="ECO:0000256" key="10">
    <source>
        <dbReference type="ARBA" id="ARBA00068570"/>
    </source>
</evidence>
<organism evidence="15 16">
    <name type="scientific">Candidatus Buchananbacteria bacterium RIFCSPHIGHO2_02_FULL_38_8</name>
    <dbReference type="NCBI Taxonomy" id="1797538"/>
    <lineage>
        <taxon>Bacteria</taxon>
        <taxon>Candidatus Buchananiibacteriota</taxon>
    </lineage>
</organism>
<evidence type="ECO:0000256" key="7">
    <source>
        <dbReference type="ARBA" id="ARBA00023004"/>
    </source>
</evidence>
<dbReference type="InterPro" id="IPR007197">
    <property type="entry name" value="rSAM"/>
</dbReference>
<keyword evidence="3" id="KW-0004">4Fe-4S</keyword>
<dbReference type="PROSITE" id="PS51449">
    <property type="entry name" value="MTTASE_N"/>
    <property type="match status" value="1"/>
</dbReference>
<evidence type="ECO:0000313" key="16">
    <source>
        <dbReference type="Proteomes" id="UP000178747"/>
    </source>
</evidence>
<dbReference type="EMBL" id="MHIH01000053">
    <property type="protein sequence ID" value="OGY47158.1"/>
    <property type="molecule type" value="Genomic_DNA"/>
</dbReference>
<evidence type="ECO:0000256" key="2">
    <source>
        <dbReference type="ARBA" id="ARBA00003234"/>
    </source>
</evidence>
<dbReference type="GO" id="GO:0005829">
    <property type="term" value="C:cytosol"/>
    <property type="evidence" value="ECO:0007669"/>
    <property type="project" value="TreeGrafter"/>
</dbReference>
<dbReference type="SFLD" id="SFLDG01061">
    <property type="entry name" value="methylthiotransferase"/>
    <property type="match status" value="1"/>
</dbReference>
<dbReference type="PANTHER" id="PTHR43020:SF2">
    <property type="entry name" value="MITOCHONDRIAL TRNA METHYLTHIOTRANSFERASE CDK5RAP1"/>
    <property type="match status" value="1"/>
</dbReference>
<dbReference type="GO" id="GO:0035597">
    <property type="term" value="F:tRNA-2-methylthio-N(6)-dimethylallyladenosine(37) synthase activity"/>
    <property type="evidence" value="ECO:0007669"/>
    <property type="project" value="UniProtKB-EC"/>
</dbReference>
<dbReference type="SFLD" id="SFLDG01082">
    <property type="entry name" value="B12-binding_domain_containing"/>
    <property type="match status" value="1"/>
</dbReference>
<keyword evidence="6" id="KW-0479">Metal-binding</keyword>
<evidence type="ECO:0000259" key="14">
    <source>
        <dbReference type="PROSITE" id="PS51918"/>
    </source>
</evidence>
<dbReference type="InterPro" id="IPR013848">
    <property type="entry name" value="Methylthiotransferase_N"/>
</dbReference>
<dbReference type="PROSITE" id="PS01278">
    <property type="entry name" value="MTTASE_RADICAL"/>
    <property type="match status" value="1"/>
</dbReference>
<evidence type="ECO:0000256" key="11">
    <source>
        <dbReference type="ARBA" id="ARBA00080698"/>
    </source>
</evidence>
<dbReference type="NCBIfam" id="TIGR01574">
    <property type="entry name" value="miaB-methiolase"/>
    <property type="match status" value="1"/>
</dbReference>
<dbReference type="Gene3D" id="3.80.30.20">
    <property type="entry name" value="tm_1862 like domain"/>
    <property type="match status" value="1"/>
</dbReference>
<dbReference type="NCBIfam" id="TIGR00089">
    <property type="entry name" value="MiaB/RimO family radical SAM methylthiotransferase"/>
    <property type="match status" value="1"/>
</dbReference>
<evidence type="ECO:0000259" key="13">
    <source>
        <dbReference type="PROSITE" id="PS51449"/>
    </source>
</evidence>
<feature type="domain" description="MTTase N-terminal" evidence="13">
    <location>
        <begin position="4"/>
        <end position="116"/>
    </location>
</feature>
<gene>
    <name evidence="15" type="ORF">A3J62_01905</name>
</gene>
<evidence type="ECO:0000256" key="9">
    <source>
        <dbReference type="ARBA" id="ARBA00033765"/>
    </source>
</evidence>
<evidence type="ECO:0000256" key="3">
    <source>
        <dbReference type="ARBA" id="ARBA00022485"/>
    </source>
</evidence>
<evidence type="ECO:0000256" key="12">
    <source>
        <dbReference type="ARBA" id="ARBA00081141"/>
    </source>
</evidence>
<dbReference type="GO" id="GO:0051539">
    <property type="term" value="F:4 iron, 4 sulfur cluster binding"/>
    <property type="evidence" value="ECO:0007669"/>
    <property type="project" value="UniProtKB-KW"/>
</dbReference>